<dbReference type="EMBL" id="KL596907">
    <property type="protein sequence ID" value="KER22294.1"/>
    <property type="molecule type" value="Genomic_DNA"/>
</dbReference>
<dbReference type="GeneID" id="20323748"/>
<dbReference type="KEGG" id="ovi:T265_09580"/>
<proteinExistence type="predicted"/>
<keyword evidence="3" id="KW-1185">Reference proteome</keyword>
<organism evidence="2 3">
    <name type="scientific">Opisthorchis viverrini</name>
    <name type="common">Southeast Asian liver fluke</name>
    <dbReference type="NCBI Taxonomy" id="6198"/>
    <lineage>
        <taxon>Eukaryota</taxon>
        <taxon>Metazoa</taxon>
        <taxon>Spiralia</taxon>
        <taxon>Lophotrochozoa</taxon>
        <taxon>Platyhelminthes</taxon>
        <taxon>Trematoda</taxon>
        <taxon>Digenea</taxon>
        <taxon>Opisthorchiida</taxon>
        <taxon>Opisthorchiata</taxon>
        <taxon>Opisthorchiidae</taxon>
        <taxon>Opisthorchis</taxon>
    </lineage>
</organism>
<accession>A0A075A4G3</accession>
<feature type="region of interest" description="Disordered" evidence="1">
    <location>
        <begin position="1"/>
        <end position="21"/>
    </location>
</feature>
<protein>
    <submittedName>
        <fullName evidence="2">Uncharacterized protein</fullName>
    </submittedName>
</protein>
<sequence>MRIMRLSSEGTTETHATGPSFRSPLFGVRTGSGLKIGKSFSCSTPLVLNCHATRRKHEDWDTVRLSKLRREAEIGGSGLKIGKSFSCSTPLVLNCHATRRKHEDWDTVRLSKLRREAEIGFEPRTCGIPDKYRFAARTQALLQPIPHKLRQKSGPLAGPAVRRALIGRVPGLNSQSQLSIRRTQARYPPICTLMVSPRMATQRLQFNCQARRTDQQPITTQLSQTWFIDTTARETIVIIVIAILMVGLRTKDAAPNVPAGGPRIGRMLLHRASRLCLWATIHWFSKEAFSDYEKSKMEVNGGVGNAHRAPVTKTWASLDWTVESCATYVEMTGKVYYDKTGQGRIALGYGYWRGGGLITLGSENEYFFQRTLADEHIDAQSFVGSIPKTLVTDCARQSNLFSDDGGHFGQAI</sequence>
<reference evidence="2 3" key="1">
    <citation type="submission" date="2013-11" db="EMBL/GenBank/DDBJ databases">
        <title>Opisthorchis viverrini - life in the bile duct.</title>
        <authorList>
            <person name="Young N.D."/>
            <person name="Nagarajan N."/>
            <person name="Lin S.J."/>
            <person name="Korhonen P.K."/>
            <person name="Jex A.R."/>
            <person name="Hall R.S."/>
            <person name="Safavi-Hemami H."/>
            <person name="Kaewkong W."/>
            <person name="Bertrand D."/>
            <person name="Gao S."/>
            <person name="Seet Q."/>
            <person name="Wongkham S."/>
            <person name="Teh B.T."/>
            <person name="Wongkham C."/>
            <person name="Intapan P.M."/>
            <person name="Maleewong W."/>
            <person name="Yang X."/>
            <person name="Hu M."/>
            <person name="Wang Z."/>
            <person name="Hofmann A."/>
            <person name="Sternberg P.W."/>
            <person name="Tan P."/>
            <person name="Wang J."/>
            <person name="Gasser R.B."/>
        </authorList>
    </citation>
    <scope>NUCLEOTIDE SEQUENCE [LARGE SCALE GENOMIC DNA]</scope>
</reference>
<evidence type="ECO:0000313" key="3">
    <source>
        <dbReference type="Proteomes" id="UP000054324"/>
    </source>
</evidence>
<evidence type="ECO:0000256" key="1">
    <source>
        <dbReference type="SAM" id="MobiDB-lite"/>
    </source>
</evidence>
<gene>
    <name evidence="2" type="ORF">T265_09580</name>
</gene>
<feature type="compositionally biased region" description="Polar residues" evidence="1">
    <location>
        <begin position="8"/>
        <end position="17"/>
    </location>
</feature>
<evidence type="ECO:0000313" key="2">
    <source>
        <dbReference type="EMBL" id="KER22294.1"/>
    </source>
</evidence>
<dbReference type="Proteomes" id="UP000054324">
    <property type="component" value="Unassembled WGS sequence"/>
</dbReference>
<dbReference type="CTD" id="20323748"/>
<dbReference type="RefSeq" id="XP_009173953.1">
    <property type="nucleotide sequence ID" value="XM_009175689.1"/>
</dbReference>
<dbReference type="AlphaFoldDB" id="A0A075A4G3"/>
<name>A0A075A4G3_OPIVI</name>